<evidence type="ECO:0000256" key="1">
    <source>
        <dbReference type="ARBA" id="ARBA00022857"/>
    </source>
</evidence>
<dbReference type="SUPFAM" id="SSF51735">
    <property type="entry name" value="NAD(P)-binding Rossmann-fold domains"/>
    <property type="match status" value="1"/>
</dbReference>
<dbReference type="InParanoid" id="A0A4R5DHM1"/>
<dbReference type="FunCoup" id="A0A4R5DHM1">
    <property type="interactions" value="26"/>
</dbReference>
<dbReference type="PANTHER" id="PTHR43103">
    <property type="entry name" value="NUCLEOSIDE-DIPHOSPHATE-SUGAR EPIMERASE"/>
    <property type="match status" value="1"/>
</dbReference>
<dbReference type="Gene3D" id="3.40.50.720">
    <property type="entry name" value="NAD(P)-binding Rossmann-like Domain"/>
    <property type="match status" value="1"/>
</dbReference>
<dbReference type="AlphaFoldDB" id="A0A4R5DHM1"/>
<dbReference type="InterPro" id="IPR001509">
    <property type="entry name" value="Epimerase_deHydtase"/>
</dbReference>
<keyword evidence="1" id="KW-0521">NADP</keyword>
<protein>
    <submittedName>
        <fullName evidence="4">NAD(P)-dependent oxidoreductase</fullName>
    </submittedName>
</protein>
<evidence type="ECO:0000259" key="3">
    <source>
        <dbReference type="Pfam" id="PF01370"/>
    </source>
</evidence>
<dbReference type="InterPro" id="IPR036291">
    <property type="entry name" value="NAD(P)-bd_dom_sf"/>
</dbReference>
<reference evidence="4 5" key="1">
    <citation type="submission" date="2019-03" db="EMBL/GenBank/DDBJ databases">
        <title>Draft genome sequences of novel Actinobacteria.</title>
        <authorList>
            <person name="Sahin N."/>
            <person name="Ay H."/>
            <person name="Saygin H."/>
        </authorList>
    </citation>
    <scope>NUCLEOTIDE SEQUENCE [LARGE SCALE GENOMIC DNA]</scope>
    <source>
        <strain evidence="4 5">5K138</strain>
    </source>
</reference>
<dbReference type="Proteomes" id="UP000294739">
    <property type="component" value="Unassembled WGS sequence"/>
</dbReference>
<dbReference type="PANTHER" id="PTHR43103:SF3">
    <property type="entry name" value="ADP-L-GLYCERO-D-MANNO-HEPTOSE-6-EPIMERASE"/>
    <property type="match status" value="1"/>
</dbReference>
<evidence type="ECO:0000313" key="5">
    <source>
        <dbReference type="Proteomes" id="UP000294739"/>
    </source>
</evidence>
<keyword evidence="2" id="KW-0119">Carbohydrate metabolism</keyword>
<keyword evidence="5" id="KW-1185">Reference proteome</keyword>
<sequence>MLRRLRSGDDMRVLVTGAAGRVGTNMVKRLVGEGVDVRAMVLPSDPQLSKLDAFPDVDVVEADLVDQAAIDRACRDVTHVVHLAAQLVRGDSPADRFYDVNAFGTLRLLEGVVHAGAGVERFVLASSDGTYRPGKPPERPLREKSWQEPADYYGTSKLLGEIILRNHAAQFDIPYAIVRFATVISPEEAGTMFRLSFWRAVLGWQALGKDSHLWPLFDGQPDLVRILNEQAGDATDDTAVGLRDPDFQPWTISLLDVRDAVDGVYRALTEPGAVGRALNLAAMKPTTHDDGASAIADLYDVPKLMVTMPMRHRLELSIDSAIGRIGFWPQHDFRSTVKDGLRGADDYVPAHSTSGVASTWHSSTP</sequence>
<accession>A0A4R5DHM1</accession>
<gene>
    <name evidence="4" type="ORF">E1269_06020</name>
</gene>
<dbReference type="OrthoDB" id="3661842at2"/>
<evidence type="ECO:0000256" key="2">
    <source>
        <dbReference type="ARBA" id="ARBA00023277"/>
    </source>
</evidence>
<dbReference type="EMBL" id="SMKZ01000005">
    <property type="protein sequence ID" value="TDE13582.1"/>
    <property type="molecule type" value="Genomic_DNA"/>
</dbReference>
<organism evidence="4 5">
    <name type="scientific">Jiangella asiatica</name>
    <dbReference type="NCBI Taxonomy" id="2530372"/>
    <lineage>
        <taxon>Bacteria</taxon>
        <taxon>Bacillati</taxon>
        <taxon>Actinomycetota</taxon>
        <taxon>Actinomycetes</taxon>
        <taxon>Jiangellales</taxon>
        <taxon>Jiangellaceae</taxon>
        <taxon>Jiangella</taxon>
    </lineage>
</organism>
<name>A0A4R5DHM1_9ACTN</name>
<comment type="caution">
    <text evidence="4">The sequence shown here is derived from an EMBL/GenBank/DDBJ whole genome shotgun (WGS) entry which is preliminary data.</text>
</comment>
<dbReference type="Pfam" id="PF01370">
    <property type="entry name" value="Epimerase"/>
    <property type="match status" value="1"/>
</dbReference>
<feature type="domain" description="NAD-dependent epimerase/dehydratase" evidence="3">
    <location>
        <begin position="13"/>
        <end position="203"/>
    </location>
</feature>
<evidence type="ECO:0000313" key="4">
    <source>
        <dbReference type="EMBL" id="TDE13582.1"/>
    </source>
</evidence>
<proteinExistence type="predicted"/>